<proteinExistence type="predicted"/>
<protein>
    <submittedName>
        <fullName evidence="2">Uncharacterized protein</fullName>
    </submittedName>
</protein>
<reference evidence="2 3" key="1">
    <citation type="journal article" date="2009" name="Genome Res.">
        <title>Comparative genomic analyses of the human fungal pathogens Coccidioides and their relatives.</title>
        <authorList>
            <person name="Sharpton T.J."/>
            <person name="Stajich J.E."/>
            <person name="Rounsley S.D."/>
            <person name="Gardner M.J."/>
            <person name="Wortman J.R."/>
            <person name="Jordar V.S."/>
            <person name="Maiti R."/>
            <person name="Kodira C.D."/>
            <person name="Neafsey D.E."/>
            <person name="Zeng Q."/>
            <person name="Hung C.-Y."/>
            <person name="McMahan C."/>
            <person name="Muszewska A."/>
            <person name="Grynberg M."/>
            <person name="Mandel M.A."/>
            <person name="Kellner E.M."/>
            <person name="Barker B.M."/>
            <person name="Galgiani J.N."/>
            <person name="Orbach M.J."/>
            <person name="Kirkland T.N."/>
            <person name="Cole G.T."/>
            <person name="Henn M.R."/>
            <person name="Birren B.W."/>
            <person name="Taylor J.W."/>
        </authorList>
    </citation>
    <scope>NUCLEOTIDE SEQUENCE [LARGE SCALE GENOMIC DNA]</scope>
    <source>
        <strain evidence="3">C735</strain>
    </source>
</reference>
<organism evidence="2 3">
    <name type="scientific">Coccidioides posadasii (strain C735)</name>
    <name type="common">Valley fever fungus</name>
    <dbReference type="NCBI Taxonomy" id="222929"/>
    <lineage>
        <taxon>Eukaryota</taxon>
        <taxon>Fungi</taxon>
        <taxon>Dikarya</taxon>
        <taxon>Ascomycota</taxon>
        <taxon>Pezizomycotina</taxon>
        <taxon>Eurotiomycetes</taxon>
        <taxon>Eurotiomycetidae</taxon>
        <taxon>Onygenales</taxon>
        <taxon>Onygenaceae</taxon>
        <taxon>Coccidioides</taxon>
    </lineage>
</organism>
<dbReference type="VEuPathDB" id="FungiDB:CPC735_053890"/>
<feature type="compositionally biased region" description="Basic and acidic residues" evidence="1">
    <location>
        <begin position="449"/>
        <end position="458"/>
    </location>
</feature>
<evidence type="ECO:0000256" key="1">
    <source>
        <dbReference type="SAM" id="MobiDB-lite"/>
    </source>
</evidence>
<feature type="region of interest" description="Disordered" evidence="1">
    <location>
        <begin position="429"/>
        <end position="458"/>
    </location>
</feature>
<dbReference type="KEGG" id="cpw:9691634"/>
<evidence type="ECO:0000313" key="3">
    <source>
        <dbReference type="Proteomes" id="UP000009084"/>
    </source>
</evidence>
<dbReference type="AlphaFoldDB" id="C5PHL6"/>
<dbReference type="HOGENOM" id="CLU_027731_1_0_1"/>
<gene>
    <name evidence="2" type="ORF">CPC735_053890</name>
</gene>
<feature type="region of interest" description="Disordered" evidence="1">
    <location>
        <begin position="195"/>
        <end position="214"/>
    </location>
</feature>
<accession>C5PHL6</accession>
<feature type="compositionally biased region" description="Polar residues" evidence="1">
    <location>
        <begin position="195"/>
        <end position="209"/>
    </location>
</feature>
<sequence length="589" mass="66588">MQYNAFTGRKTLFYIINYLSSYLYYAQCPMSKAPLGLFAVRHQQAWHEACCLQLAFIPVFTTSPPDPYEGGQYNKMEEEVIAILKSRGIPFKYEDIRTALEDPGTRDWVRKHLGDDTLLSREELTLYSRIEASAGLDAIVQGNEFSGTRPVLDDEIKTATESLKASTSATESQTEALRLQCRELKSQIREAEQVEQQCSKSASRMSTGHTAERQQTDLEIEDLIHDFEEKLQAAQKTLSTDQNNLISTTSSLLREHDVVLRNMEKVAANSQSVEESSLLKKRVSDLCALLARYIAEEISCRLDRVFLETVESAKDSEDDDPHVLEKLESVDAEINSLYPEISILSDMAARQQFHSPILRVLEEWQERSQLGVEEQLQHVLETIIQLTESTDSITEKLKTRQAHQSALNSLASTYQDEVGLHKLQKAKPENKRLSKYSSRLSQAYASPRESMEMKPDSAENELTRSLETMLRRYGISFSSLRNAKSTEAVNDILNEKASHMLEMLENIYATAASPLIPNLGSADKAAQLLSSAMHCDSDFEPSLVDRDQQQRIANLEMQIGAVQKGIESLNTDILHQSDLARENFMERWG</sequence>
<dbReference type="EMBL" id="ACFW01000049">
    <property type="protein sequence ID" value="EER24019.1"/>
    <property type="molecule type" value="Genomic_DNA"/>
</dbReference>
<dbReference type="OrthoDB" id="1699231at2759"/>
<name>C5PHL6_COCP7</name>
<feature type="compositionally biased region" description="Polar residues" evidence="1">
    <location>
        <begin position="435"/>
        <end position="444"/>
    </location>
</feature>
<comment type="caution">
    <text evidence="2">The sequence shown here is derived from an EMBL/GenBank/DDBJ whole genome shotgun (WGS) entry which is preliminary data.</text>
</comment>
<evidence type="ECO:0000313" key="2">
    <source>
        <dbReference type="EMBL" id="EER24019.1"/>
    </source>
</evidence>
<dbReference type="Proteomes" id="UP000009084">
    <property type="component" value="Unassembled WGS sequence"/>
</dbReference>